<feature type="DNA-binding region" description="H-T-H motif" evidence="2">
    <location>
        <begin position="32"/>
        <end position="51"/>
    </location>
</feature>
<dbReference type="KEGG" id="pbd:PBOR_18395"/>
<dbReference type="InterPro" id="IPR009057">
    <property type="entry name" value="Homeodomain-like_sf"/>
</dbReference>
<dbReference type="Gene3D" id="1.10.357.10">
    <property type="entry name" value="Tetracycline Repressor, domain 2"/>
    <property type="match status" value="1"/>
</dbReference>
<evidence type="ECO:0000256" key="1">
    <source>
        <dbReference type="ARBA" id="ARBA00023125"/>
    </source>
</evidence>
<organism evidence="4 5">
    <name type="scientific">Paenibacillus borealis</name>
    <dbReference type="NCBI Taxonomy" id="160799"/>
    <lineage>
        <taxon>Bacteria</taxon>
        <taxon>Bacillati</taxon>
        <taxon>Bacillota</taxon>
        <taxon>Bacilli</taxon>
        <taxon>Bacillales</taxon>
        <taxon>Paenibacillaceae</taxon>
        <taxon>Paenibacillus</taxon>
    </lineage>
</organism>
<keyword evidence="1 2" id="KW-0238">DNA-binding</keyword>
<dbReference type="InterPro" id="IPR050624">
    <property type="entry name" value="HTH-type_Tx_Regulator"/>
</dbReference>
<dbReference type="PANTHER" id="PTHR43479:SF7">
    <property type="entry name" value="TETR-FAMILY TRANSCRIPTIONAL REGULATOR"/>
    <property type="match status" value="1"/>
</dbReference>
<feature type="domain" description="HTH tetR-type" evidence="3">
    <location>
        <begin position="9"/>
        <end position="69"/>
    </location>
</feature>
<dbReference type="OrthoDB" id="9810250at2"/>
<dbReference type="Proteomes" id="UP000029518">
    <property type="component" value="Chromosome"/>
</dbReference>
<gene>
    <name evidence="4" type="ORF">PBOR_18395</name>
</gene>
<dbReference type="HOGENOM" id="CLU_087539_0_1_9"/>
<evidence type="ECO:0000259" key="3">
    <source>
        <dbReference type="PROSITE" id="PS50977"/>
    </source>
</evidence>
<name>A0A089LCV1_PAEBO</name>
<evidence type="ECO:0000313" key="4">
    <source>
        <dbReference type="EMBL" id="AIQ58692.1"/>
    </source>
</evidence>
<dbReference type="Pfam" id="PF14278">
    <property type="entry name" value="TetR_C_8"/>
    <property type="match status" value="1"/>
</dbReference>
<dbReference type="InterPro" id="IPR001647">
    <property type="entry name" value="HTH_TetR"/>
</dbReference>
<dbReference type="PROSITE" id="PS50977">
    <property type="entry name" value="HTH_TETR_2"/>
    <property type="match status" value="1"/>
</dbReference>
<protein>
    <submittedName>
        <fullName evidence="4">TetR family transcriptional regulator</fullName>
    </submittedName>
</protein>
<dbReference type="GO" id="GO:0003677">
    <property type="term" value="F:DNA binding"/>
    <property type="evidence" value="ECO:0007669"/>
    <property type="project" value="UniProtKB-UniRule"/>
</dbReference>
<reference evidence="4" key="1">
    <citation type="submission" date="2014-08" db="EMBL/GenBank/DDBJ databases">
        <title>Comparative genomics of the Paenibacillus odorifer group.</title>
        <authorList>
            <person name="den Bakker H.C."/>
            <person name="Tsai Y.-C.Y.-C."/>
            <person name="Martin N."/>
            <person name="Korlach J."/>
            <person name="Wiedmann M."/>
        </authorList>
    </citation>
    <scope>NUCLEOTIDE SEQUENCE [LARGE SCALE GENOMIC DNA]</scope>
    <source>
        <strain evidence="4">DSM 13188</strain>
    </source>
</reference>
<dbReference type="SUPFAM" id="SSF46689">
    <property type="entry name" value="Homeodomain-like"/>
    <property type="match status" value="1"/>
</dbReference>
<sequence>MTKIDRRILKTQEALKAAIIDLMKEKSFDDITIQDLSDRANVSRGTIYLHYMDKYDLLDKLIETHIEELRERCAAAADLDFATGSVLWTEYFESHYAFFSTMLASKGAPFFRSRFMEFLVDEFHDEVDNTQGKNEGLNRDLVVNFVAASYVGVVEWWFKNDRPVTYLVLAEQLGALLDRICE</sequence>
<evidence type="ECO:0000256" key="2">
    <source>
        <dbReference type="PROSITE-ProRule" id="PRU00335"/>
    </source>
</evidence>
<proteinExistence type="predicted"/>
<dbReference type="PANTHER" id="PTHR43479">
    <property type="entry name" value="ACREF/ENVCD OPERON REPRESSOR-RELATED"/>
    <property type="match status" value="1"/>
</dbReference>
<dbReference type="InterPro" id="IPR039532">
    <property type="entry name" value="TetR_C_Firmicutes"/>
</dbReference>
<accession>A0A089LCV1</accession>
<dbReference type="AlphaFoldDB" id="A0A089LCV1"/>
<dbReference type="RefSeq" id="WP_042213862.1">
    <property type="nucleotide sequence ID" value="NZ_CP009285.1"/>
</dbReference>
<evidence type="ECO:0000313" key="5">
    <source>
        <dbReference type="Proteomes" id="UP000029518"/>
    </source>
</evidence>
<dbReference type="EMBL" id="CP009285">
    <property type="protein sequence ID" value="AIQ58692.1"/>
    <property type="molecule type" value="Genomic_DNA"/>
</dbReference>
<dbReference type="Pfam" id="PF00440">
    <property type="entry name" value="TetR_N"/>
    <property type="match status" value="1"/>
</dbReference>
<keyword evidence="5" id="KW-1185">Reference proteome</keyword>